<dbReference type="InterPro" id="IPR028994">
    <property type="entry name" value="Integrin_alpha_N"/>
</dbReference>
<feature type="region of interest" description="Disordered" evidence="7">
    <location>
        <begin position="1283"/>
        <end position="1303"/>
    </location>
</feature>
<keyword evidence="1 9" id="KW-0732">Signal</keyword>
<protein>
    <recommendedName>
        <fullName evidence="10">NOTCH1 EGF-like calcium-binding domain-containing protein</fullName>
    </recommendedName>
</protein>
<evidence type="ECO:0000256" key="4">
    <source>
        <dbReference type="ARBA" id="ARBA00023157"/>
    </source>
</evidence>
<feature type="transmembrane region" description="Helical" evidence="8">
    <location>
        <begin position="1950"/>
        <end position="1972"/>
    </location>
</feature>
<evidence type="ECO:0000256" key="8">
    <source>
        <dbReference type="SAM" id="Phobius"/>
    </source>
</evidence>
<feature type="transmembrane region" description="Helical" evidence="8">
    <location>
        <begin position="1992"/>
        <end position="2018"/>
    </location>
</feature>
<feature type="compositionally biased region" description="Basic and acidic residues" evidence="7">
    <location>
        <begin position="1896"/>
        <end position="1916"/>
    </location>
</feature>
<accession>A0A0K6SB15</accession>
<keyword evidence="3" id="KW-0378">Hydrolase</keyword>
<feature type="repeat" description="FG-GAP" evidence="6">
    <location>
        <begin position="135"/>
        <end position="196"/>
    </location>
</feature>
<keyword evidence="8" id="KW-1133">Transmembrane helix</keyword>
<feature type="region of interest" description="Disordered" evidence="7">
    <location>
        <begin position="1414"/>
        <end position="1453"/>
    </location>
</feature>
<dbReference type="EMBL" id="CDMZ01005787">
    <property type="protein sequence ID" value="CUC10844.1"/>
    <property type="molecule type" value="Genomic_DNA"/>
</dbReference>
<gene>
    <name evidence="11" type="ORF">Cvel_2175.t1.CR1</name>
</gene>
<keyword evidence="2" id="KW-0677">Repeat</keyword>
<evidence type="ECO:0000256" key="1">
    <source>
        <dbReference type="ARBA" id="ARBA00022729"/>
    </source>
</evidence>
<proteinExistence type="predicted"/>
<feature type="region of interest" description="Disordered" evidence="7">
    <location>
        <begin position="1501"/>
        <end position="1597"/>
    </location>
</feature>
<dbReference type="GO" id="GO:0005509">
    <property type="term" value="F:calcium ion binding"/>
    <property type="evidence" value="ECO:0007669"/>
    <property type="project" value="InterPro"/>
</dbReference>
<feature type="transmembrane region" description="Helical" evidence="8">
    <location>
        <begin position="958"/>
        <end position="978"/>
    </location>
</feature>
<dbReference type="VEuPathDB" id="CryptoDB:Cvel_2175"/>
<dbReference type="Pfam" id="PF07645">
    <property type="entry name" value="EGF_CA"/>
    <property type="match status" value="1"/>
</dbReference>
<feature type="region of interest" description="Disordered" evidence="7">
    <location>
        <begin position="1884"/>
        <end position="1919"/>
    </location>
</feature>
<dbReference type="InterPro" id="IPR013517">
    <property type="entry name" value="FG-GAP"/>
</dbReference>
<feature type="region of interest" description="Disordered" evidence="7">
    <location>
        <begin position="697"/>
        <end position="719"/>
    </location>
</feature>
<evidence type="ECO:0000256" key="2">
    <source>
        <dbReference type="ARBA" id="ARBA00022737"/>
    </source>
</evidence>
<dbReference type="GO" id="GO:0016787">
    <property type="term" value="F:hydrolase activity"/>
    <property type="evidence" value="ECO:0007669"/>
    <property type="project" value="UniProtKB-KW"/>
</dbReference>
<evidence type="ECO:0000256" key="5">
    <source>
        <dbReference type="ARBA" id="ARBA00023180"/>
    </source>
</evidence>
<dbReference type="PhylomeDB" id="A0A0K6SB15"/>
<feature type="compositionally biased region" description="Basic and acidic residues" evidence="7">
    <location>
        <begin position="1501"/>
        <end position="1523"/>
    </location>
</feature>
<evidence type="ECO:0000256" key="7">
    <source>
        <dbReference type="SAM" id="MobiDB-lite"/>
    </source>
</evidence>
<feature type="transmembrane region" description="Helical" evidence="8">
    <location>
        <begin position="1687"/>
        <end position="1707"/>
    </location>
</feature>
<keyword evidence="5" id="KW-0325">Glycoprotein</keyword>
<dbReference type="Gene3D" id="2.130.10.130">
    <property type="entry name" value="Integrin alpha, N-terminal"/>
    <property type="match status" value="3"/>
</dbReference>
<keyword evidence="4" id="KW-1015">Disulfide bond</keyword>
<dbReference type="PANTHER" id="PTHR23221">
    <property type="entry name" value="GLYCOSYLPHOSPHATIDYLINOSITOL PHOSPHOLIPASE D"/>
    <property type="match status" value="1"/>
</dbReference>
<evidence type="ECO:0000313" key="11">
    <source>
        <dbReference type="EMBL" id="CUC10844.1"/>
    </source>
</evidence>
<feature type="chain" id="PRO_5005508486" description="NOTCH1 EGF-like calcium-binding domain-containing protein" evidence="9">
    <location>
        <begin position="20"/>
        <end position="2025"/>
    </location>
</feature>
<feature type="signal peptide" evidence="9">
    <location>
        <begin position="1"/>
        <end position="19"/>
    </location>
</feature>
<dbReference type="PROSITE" id="PS01187">
    <property type="entry name" value="EGF_CA"/>
    <property type="match status" value="1"/>
</dbReference>
<dbReference type="PRINTS" id="PR01185">
    <property type="entry name" value="INTEGRINA"/>
</dbReference>
<dbReference type="GO" id="GO:0007155">
    <property type="term" value="P:cell adhesion"/>
    <property type="evidence" value="ECO:0007669"/>
    <property type="project" value="InterPro"/>
</dbReference>
<dbReference type="InterPro" id="IPR049883">
    <property type="entry name" value="NOTCH1_EGF-like"/>
</dbReference>
<name>A0A0K6SB15_9ALVE</name>
<organism evidence="11">
    <name type="scientific">Chromera velia CCMP2878</name>
    <dbReference type="NCBI Taxonomy" id="1169474"/>
    <lineage>
        <taxon>Eukaryota</taxon>
        <taxon>Sar</taxon>
        <taxon>Alveolata</taxon>
        <taxon>Colpodellida</taxon>
        <taxon>Chromeraceae</taxon>
        <taxon>Chromera</taxon>
    </lineage>
</organism>
<dbReference type="Gene3D" id="2.10.25.10">
    <property type="entry name" value="Laminin"/>
    <property type="match status" value="1"/>
</dbReference>
<feature type="compositionally biased region" description="Basic and acidic residues" evidence="7">
    <location>
        <begin position="1418"/>
        <end position="1430"/>
    </location>
</feature>
<feature type="compositionally biased region" description="Basic and acidic residues" evidence="7">
    <location>
        <begin position="1821"/>
        <end position="1847"/>
    </location>
</feature>
<dbReference type="PANTHER" id="PTHR23221:SF7">
    <property type="entry name" value="PHOSPHATIDYLINOSITOL-GLYCAN-SPECIFIC PHOSPHOLIPASE D"/>
    <property type="match status" value="1"/>
</dbReference>
<dbReference type="InterPro" id="IPR000413">
    <property type="entry name" value="Integrin_alpha"/>
</dbReference>
<evidence type="ECO:0000256" key="6">
    <source>
        <dbReference type="PROSITE-ProRule" id="PRU00803"/>
    </source>
</evidence>
<dbReference type="InterPro" id="IPR013519">
    <property type="entry name" value="Int_alpha_beta-p"/>
</dbReference>
<dbReference type="SUPFAM" id="SSF69318">
    <property type="entry name" value="Integrin alpha N-terminal domain"/>
    <property type="match status" value="2"/>
</dbReference>
<dbReference type="Pfam" id="PF01839">
    <property type="entry name" value="FG-GAP"/>
    <property type="match status" value="1"/>
</dbReference>
<feature type="compositionally biased region" description="Basic and acidic residues" evidence="7">
    <location>
        <begin position="1283"/>
        <end position="1294"/>
    </location>
</feature>
<evidence type="ECO:0000259" key="10">
    <source>
        <dbReference type="Pfam" id="PF07645"/>
    </source>
</evidence>
<evidence type="ECO:0000256" key="9">
    <source>
        <dbReference type="SAM" id="SignalP"/>
    </source>
</evidence>
<sequence length="2025" mass="216766">MRLCLTAQVLACTVLAVAALADTSVGAPPEEIPVEGKSESPIPKEAPRRQLWDATTVLSSSYLTGANGFYIAGTTASGFLGRGSSTAGDVNNDGVDDMIISEDDPNSSSNAGEAYLIFGKSSWSASVTVSALSGSDGVIFTGKASGDKMGRGSANLGDVNGDGIDDLILGAHLNDDGGTSSGSAYVFYGKSSWTSPVDVSTVDGTIGFQLTGAAGDNAAYEVSGNVDMNNDGIKDIIMGAGWADPISDKEGRVHIIYGRSSSSFSTPFALSSLDGSNGFTVNGVTTDGRLGLQVEGLGDVNGDGIDDCIAGALYSNPDSIYRQGEAVVIFGSSDFSALDATDGSSDGQWSVDAFDGSNGFRFFGTANIDILGNDVTGPGDVNGDGINDILVGATEADPNSLIDAGECYLVFGRNAATSGNFPSVLRVSDLDGSVGIVFQGDTAGMTLGRAGKTGDLNKDASTVCTDGSACNDDWTCVSYGECMNIISLADKTCQCPDIDECALGTHICPSIAPCKNTLGAYECLLPETIETSAIEENSGADEGAAATVLLLNSLSTFVEASTGLSDDGSSTTSSASEVLASTEGVAQKISSTLSNIETSGRTLMSEETEAFTGVLATASKGLDTVLSNSDSASLLSEDQRDTQTTAVASSVTTLASTLQAVVSRSSSISRSRSGKSLVTSQLPVLASLEKTLQSASSDAGVVPGGNGDGRANGTALGSRRKKLNSATDAVVKAATSTIAPLVLSQASSSGSAVMSADSFTIAATALPSLTEVADRRSVTAEVGDLSISVKSISDAAAERLRALEGTCGDSAQAFLGLAVVSWENDVRSYVGGTAKLGASQSVRLLWCGEDVGARVFGSDQLSVTVGGLQGAGGSGRRLSSSVEEEGGCSSFDSDEVTWSSLCKKVGGDGCECEGAGAGLMETEYGEVIGDVVNILRGADLSIIWQFDRAKEGGSVDNALLWIVSALLGGFVIHMLIAVCRDRRNPRTSASVLEAACLNTKAVLAAAWENRRQVHICSFTFLSEQIEKMVSEGETGLEDRYQHVFSSDCAYPLELPSNGKDEEKEDLSNAAVSGELGDTLDLQALSFRQTDLVALLIGDAQKILAQGIAGTRKFKKNQEAIVITPEVALIEDRNLSAPSTVRDDALIPLCAPLWDPRPPPCVPFSLRMSLSARWHRDLIVDPFNDSDWQVLSAARFLIRSGHFKRRLEFLAERQANRYRLLETVVRAWLVKKGLRKADEFCLSATEKEKRAPRTFIASLRGFLLPWPPVASPVGSEEWRLHLKDEKRDGEGERKGGQKGSGEVSSKPRHLRVFLTIGSSFLQIRAVSRLDDLAVAVPIPLLDKCGLSLATPADFQSAQTNRDAQWRPKSLAVLVPQRSIVHFGNRILADARISRGGGERDETGVSVPIKHLTHNKRKRSECNFESTKDPARQRQATQVIPDDQSEKDKEAVSSEGAVELLEETAHSSVLRLFVRCPNAPSGVVGLDITNAWPLTKEEVKITEDAAVRDREEESAQVGEEKKGSDSWDEGAIVGEEGRKGEADGRKDTIRETTKERQPSTVQKIESCSSNGRFQEDGRGEEEKEEGDEGDKNPDASSLLNLETRKKTLSQIGDLLLQWREDRSAKLRSSPAWTSLERQVKEDLRRVRPFGWSAAYLGVRLFLRPLQASLLGRSSDAHADSLIPRWTSLLISWTSAFTWLFLLALFFGVLSEDTPEIGSNAGFLDVLSAVVGTFTGRTVLGAFLIYSLTLPVNALTDFLLRPRTPRVAMLKNLSEKARQGRRVTVEDANYFWEAVVSSSQRRGRGRGLGRCFRRRGRGQSDFSGVKEETETEKEKGKKREAEREKEKDPEGPVLRVSAVLSLLPQSRRTKQGIGVLVDWRRERVEGEEGEDRNRGRKSVHLEGENKGKENQREAGRATEMEEDTDSIYRASKKWVLPESYRAWWLWRNHQRSLWGLFFCVFWIVFCALYLLSFALNYPVRPADLARVSTTVLGLLIIHGVVRPLIVSAGLGASLVLLLSVLQHPGTDL</sequence>
<evidence type="ECO:0000256" key="3">
    <source>
        <dbReference type="ARBA" id="ARBA00022801"/>
    </source>
</evidence>
<dbReference type="CDD" id="cd00054">
    <property type="entry name" value="EGF_CA"/>
    <property type="match status" value="1"/>
</dbReference>
<dbReference type="PROSITE" id="PS51470">
    <property type="entry name" value="FG_GAP"/>
    <property type="match status" value="1"/>
</dbReference>
<keyword evidence="8" id="KW-0812">Transmembrane</keyword>
<feature type="domain" description="NOTCH1 EGF-like calcium-binding" evidence="10">
    <location>
        <begin position="497"/>
        <end position="524"/>
    </location>
</feature>
<reference evidence="11" key="1">
    <citation type="submission" date="2014-11" db="EMBL/GenBank/DDBJ databases">
        <title>Molecular phylogeny of cliff fern family Woodsiaceae with morphological implications.</title>
        <authorList>
            <person name="Shao Y.-Z."/>
            <person name="Wei R."/>
            <person name="Zhang X.-C."/>
        </authorList>
    </citation>
    <scope>NUCLEOTIDE SEQUENCE</scope>
</reference>
<dbReference type="SMART" id="SM00191">
    <property type="entry name" value="Int_alpha"/>
    <property type="match status" value="5"/>
</dbReference>
<feature type="compositionally biased region" description="Basic and acidic residues" evidence="7">
    <location>
        <begin position="1533"/>
        <end position="1555"/>
    </location>
</feature>
<dbReference type="InterPro" id="IPR018097">
    <property type="entry name" value="EGF_Ca-bd_CS"/>
</dbReference>
<dbReference type="GO" id="GO:0008305">
    <property type="term" value="C:integrin complex"/>
    <property type="evidence" value="ECO:0007669"/>
    <property type="project" value="InterPro"/>
</dbReference>
<keyword evidence="8" id="KW-0472">Membrane</keyword>
<feature type="compositionally biased region" description="Polar residues" evidence="7">
    <location>
        <begin position="1556"/>
        <end position="1570"/>
    </location>
</feature>
<feature type="region of interest" description="Disordered" evidence="7">
    <location>
        <begin position="1799"/>
        <end position="1848"/>
    </location>
</feature>
<feature type="compositionally biased region" description="Basic residues" evidence="7">
    <location>
        <begin position="1799"/>
        <end position="1814"/>
    </location>
</feature>